<dbReference type="NCBIfam" id="TIGR00768">
    <property type="entry name" value="rimK_fam"/>
    <property type="match status" value="1"/>
</dbReference>
<proteinExistence type="predicted"/>
<dbReference type="PANTHER" id="PTHR21621">
    <property type="entry name" value="RIBOSOMAL PROTEIN S6 MODIFICATION PROTEIN"/>
    <property type="match status" value="1"/>
</dbReference>
<keyword evidence="7" id="KW-1185">Reference proteome</keyword>
<name>A0ABN3U376_9ACTN</name>
<evidence type="ECO:0000313" key="7">
    <source>
        <dbReference type="Proteomes" id="UP001500886"/>
    </source>
</evidence>
<evidence type="ECO:0000256" key="3">
    <source>
        <dbReference type="ARBA" id="ARBA00022840"/>
    </source>
</evidence>
<gene>
    <name evidence="6" type="ORF">GCM10010315_50950</name>
</gene>
<keyword evidence="1" id="KW-0479">Metal-binding</keyword>
<comment type="caution">
    <text evidence="6">The sequence shown here is derived from an EMBL/GenBank/DDBJ whole genome shotgun (WGS) entry which is preliminary data.</text>
</comment>
<evidence type="ECO:0000256" key="4">
    <source>
        <dbReference type="PROSITE-ProRule" id="PRU00409"/>
    </source>
</evidence>
<dbReference type="InterPro" id="IPR004666">
    <property type="entry name" value="Rp_bS6_RimK/Lys_biosynth_LsyX"/>
</dbReference>
<evidence type="ECO:0000313" key="6">
    <source>
        <dbReference type="EMBL" id="GAA2723482.1"/>
    </source>
</evidence>
<dbReference type="RefSeq" id="WP_344438328.1">
    <property type="nucleotide sequence ID" value="NZ_BAAASL010000023.1"/>
</dbReference>
<keyword evidence="3 4" id="KW-0067">ATP-binding</keyword>
<dbReference type="PANTHER" id="PTHR21621:SF0">
    <property type="entry name" value="BETA-CITRYLGLUTAMATE SYNTHASE B-RELATED"/>
    <property type="match status" value="1"/>
</dbReference>
<evidence type="ECO:0000256" key="1">
    <source>
        <dbReference type="ARBA" id="ARBA00022723"/>
    </source>
</evidence>
<evidence type="ECO:0000259" key="5">
    <source>
        <dbReference type="PROSITE" id="PS50975"/>
    </source>
</evidence>
<dbReference type="EMBL" id="BAAASL010000023">
    <property type="protein sequence ID" value="GAA2723482.1"/>
    <property type="molecule type" value="Genomic_DNA"/>
</dbReference>
<organism evidence="6 7">
    <name type="scientific">Streptomyces luteosporeus</name>
    <dbReference type="NCBI Taxonomy" id="173856"/>
    <lineage>
        <taxon>Bacteria</taxon>
        <taxon>Bacillati</taxon>
        <taxon>Actinomycetota</taxon>
        <taxon>Actinomycetes</taxon>
        <taxon>Kitasatosporales</taxon>
        <taxon>Streptomycetaceae</taxon>
        <taxon>Streptomyces</taxon>
    </lineage>
</organism>
<dbReference type="Pfam" id="PF08443">
    <property type="entry name" value="RimK"/>
    <property type="match status" value="1"/>
</dbReference>
<feature type="domain" description="ATP-grasp" evidence="5">
    <location>
        <begin position="120"/>
        <end position="314"/>
    </location>
</feature>
<keyword evidence="2 4" id="KW-0547">Nucleotide-binding</keyword>
<dbReference type="Gene3D" id="3.40.50.20">
    <property type="match status" value="1"/>
</dbReference>
<dbReference type="Gene3D" id="3.30.470.20">
    <property type="entry name" value="ATP-grasp fold, B domain"/>
    <property type="match status" value="1"/>
</dbReference>
<keyword evidence="6" id="KW-0436">Ligase</keyword>
<dbReference type="InterPro" id="IPR013651">
    <property type="entry name" value="ATP-grasp_RimK-type"/>
</dbReference>
<sequence length="321" mass="33329">MTDSVHVACADVWMLVREHPAPLLKATKALSGALAKAFGPRFAVWRSDELLFGVREGRLVLRTLGGLDVPPPRVVLVRQAPGTMSHDREMTLLRHLERMGAVLINTADAVHRCRNKLWQLQDLALAGLPVPDSLSYATAPLGGVVRSPALETPCVVKSVNGHGGNRVFLAPDGQLLRAVAGSLAQEVPLLFQGYVTASHGRDLRVVVVDGVPVAAEVRTSADGSLAANLARGGTADLCLGRYPAAEALAVAAAGALGLTVAGVDLLFTADGADGAAGGHVICEVNAVPGWRPGMSGVIPAITAHISRLLKEAPPLTPPVST</sequence>
<accession>A0ABN3U376</accession>
<dbReference type="Proteomes" id="UP001500886">
    <property type="component" value="Unassembled WGS sequence"/>
</dbReference>
<reference evidence="6 7" key="1">
    <citation type="journal article" date="2019" name="Int. J. Syst. Evol. Microbiol.">
        <title>The Global Catalogue of Microorganisms (GCM) 10K type strain sequencing project: providing services to taxonomists for standard genome sequencing and annotation.</title>
        <authorList>
            <consortium name="The Broad Institute Genomics Platform"/>
            <consortium name="The Broad Institute Genome Sequencing Center for Infectious Disease"/>
            <person name="Wu L."/>
            <person name="Ma J."/>
        </authorList>
    </citation>
    <scope>NUCLEOTIDE SEQUENCE [LARGE SCALE GENOMIC DNA]</scope>
    <source>
        <strain evidence="6 7">JCM 4542</strain>
    </source>
</reference>
<protein>
    <submittedName>
        <fullName evidence="6">RimK family alpha-L-glutamate ligase</fullName>
    </submittedName>
</protein>
<dbReference type="InterPro" id="IPR011761">
    <property type="entry name" value="ATP-grasp"/>
</dbReference>
<dbReference type="PROSITE" id="PS50975">
    <property type="entry name" value="ATP_GRASP"/>
    <property type="match status" value="1"/>
</dbReference>
<dbReference type="GO" id="GO:0016874">
    <property type="term" value="F:ligase activity"/>
    <property type="evidence" value="ECO:0007669"/>
    <property type="project" value="UniProtKB-KW"/>
</dbReference>
<dbReference type="SUPFAM" id="SSF56059">
    <property type="entry name" value="Glutathione synthetase ATP-binding domain-like"/>
    <property type="match status" value="1"/>
</dbReference>
<evidence type="ECO:0000256" key="2">
    <source>
        <dbReference type="ARBA" id="ARBA00022741"/>
    </source>
</evidence>